<dbReference type="InterPro" id="IPR009003">
    <property type="entry name" value="Peptidase_S1_PA"/>
</dbReference>
<dbReference type="InterPro" id="IPR014219">
    <property type="entry name" value="SpoIVB"/>
</dbReference>
<dbReference type="PROSITE" id="PS51494">
    <property type="entry name" value="SPOIVB"/>
    <property type="match status" value="1"/>
</dbReference>
<dbReference type="SUPFAM" id="SSF50156">
    <property type="entry name" value="PDZ domain-like"/>
    <property type="match status" value="1"/>
</dbReference>
<accession>A0AAE3DA43</accession>
<dbReference type="EC" id="3.4.21.116" evidence="2"/>
<dbReference type="EMBL" id="JAJEPS010000001">
    <property type="protein sequence ID" value="MCC2124700.1"/>
    <property type="molecule type" value="Genomic_DNA"/>
</dbReference>
<keyword evidence="2" id="KW-0378">Hydrolase</keyword>
<name>A0AAE3DA43_9FIRM</name>
<proteinExistence type="predicted"/>
<dbReference type="Proteomes" id="UP001198220">
    <property type="component" value="Unassembled WGS sequence"/>
</dbReference>
<dbReference type="RefSeq" id="WP_118769074.1">
    <property type="nucleotide sequence ID" value="NZ_JAJEPS010000001.1"/>
</dbReference>
<keyword evidence="3" id="KW-1185">Reference proteome</keyword>
<feature type="domain" description="Peptidase S55" evidence="1">
    <location>
        <begin position="145"/>
        <end position="371"/>
    </location>
</feature>
<organism evidence="2 3">
    <name type="scientific">Hominiventricola filiformis</name>
    <dbReference type="NCBI Taxonomy" id="2885352"/>
    <lineage>
        <taxon>Bacteria</taxon>
        <taxon>Bacillati</taxon>
        <taxon>Bacillota</taxon>
        <taxon>Clostridia</taxon>
        <taxon>Lachnospirales</taxon>
        <taxon>Lachnospiraceae</taxon>
        <taxon>Hominiventricola</taxon>
    </lineage>
</organism>
<reference evidence="2 3" key="1">
    <citation type="submission" date="2021-10" db="EMBL/GenBank/DDBJ databases">
        <title>Anaerobic single-cell dispensing facilitates the cultivation of human gut bacteria.</title>
        <authorList>
            <person name="Afrizal A."/>
        </authorList>
    </citation>
    <scope>NUCLEOTIDE SEQUENCE [LARGE SCALE GENOMIC DNA]</scope>
    <source>
        <strain evidence="2 3">CLA-AA-H276</strain>
    </source>
</reference>
<evidence type="ECO:0000313" key="3">
    <source>
        <dbReference type="Proteomes" id="UP001198220"/>
    </source>
</evidence>
<dbReference type="InterPro" id="IPR036034">
    <property type="entry name" value="PDZ_sf"/>
</dbReference>
<dbReference type="Gene3D" id="2.30.42.10">
    <property type="match status" value="1"/>
</dbReference>
<sequence length="371" mass="40445">MNRLKIYRRCLIAALLLAVMTLGIYGFYYMSNQVPDEIRISEEETQTLDLGLKEVSVRVVKREKVIPGGIPVGIYLETQGVYVVGTDAVQTADGMLCEPAGQAVQSGDYILAVNGRRITDKKELISCVQANRTGILILKLCRNEEEIQVRVQAVEAETEDYKLGIWVKDDVQGIGTLTYLTEDYRFGALGHGITDTDTGDLITISGGSLYDTNILEIVKGQRGLPGELSGVITYANRYQKGMIQKNTRVGIFGQADAGLAKELTGTPVEVAFRQEIKPGPAVIRSSVSGEMKEYEIQIQEIRLNESNVNKGMIFKVTDPDLIALTGGVIQGMSGSPILQNGRLVGAVTHVFVNDPTKGYAGFAEMMLEAAK</sequence>
<protein>
    <submittedName>
        <fullName evidence="2">SpoIVB peptidase</fullName>
        <ecNumber evidence="2">3.4.21.116</ecNumber>
    </submittedName>
</protein>
<dbReference type="SUPFAM" id="SSF50494">
    <property type="entry name" value="Trypsin-like serine proteases"/>
    <property type="match status" value="1"/>
</dbReference>
<evidence type="ECO:0000313" key="2">
    <source>
        <dbReference type="EMBL" id="MCC2124700.1"/>
    </source>
</evidence>
<dbReference type="Pfam" id="PF05580">
    <property type="entry name" value="Peptidase_S55"/>
    <property type="match status" value="1"/>
</dbReference>
<gene>
    <name evidence="2" type="primary">spoIVB</name>
    <name evidence="2" type="ORF">LKD36_00740</name>
</gene>
<dbReference type="GO" id="GO:0016787">
    <property type="term" value="F:hydrolase activity"/>
    <property type="evidence" value="ECO:0007669"/>
    <property type="project" value="UniProtKB-KW"/>
</dbReference>
<dbReference type="AlphaFoldDB" id="A0AAE3DA43"/>
<comment type="caution">
    <text evidence="2">The sequence shown here is derived from an EMBL/GenBank/DDBJ whole genome shotgun (WGS) entry which is preliminary data.</text>
</comment>
<dbReference type="InterPro" id="IPR008763">
    <property type="entry name" value="Peptidase_S55"/>
</dbReference>
<evidence type="ECO:0000259" key="1">
    <source>
        <dbReference type="PROSITE" id="PS51494"/>
    </source>
</evidence>
<dbReference type="NCBIfam" id="TIGR02860">
    <property type="entry name" value="spore_IV_B"/>
    <property type="match status" value="1"/>
</dbReference>